<protein>
    <recommendedName>
        <fullName evidence="3">G domain-containing protein</fullName>
    </recommendedName>
</protein>
<comment type="caution">
    <text evidence="4">The sequence shown here is derived from an EMBL/GenBank/DDBJ whole genome shotgun (WGS) entry which is preliminary data.</text>
</comment>
<feature type="region of interest" description="Disordered" evidence="2">
    <location>
        <begin position="348"/>
        <end position="380"/>
    </location>
</feature>
<feature type="coiled-coil region" evidence="1">
    <location>
        <begin position="233"/>
        <end position="346"/>
    </location>
</feature>
<dbReference type="Proteomes" id="UP001385951">
    <property type="component" value="Unassembled WGS sequence"/>
</dbReference>
<evidence type="ECO:0000256" key="2">
    <source>
        <dbReference type="SAM" id="MobiDB-lite"/>
    </source>
</evidence>
<evidence type="ECO:0000256" key="1">
    <source>
        <dbReference type="SAM" id="Coils"/>
    </source>
</evidence>
<reference evidence="4 5" key="1">
    <citation type="submission" date="2022-09" db="EMBL/GenBank/DDBJ databases">
        <authorList>
            <person name="Palmer J.M."/>
        </authorList>
    </citation>
    <scope>NUCLEOTIDE SEQUENCE [LARGE SCALE GENOMIC DNA]</scope>
    <source>
        <strain evidence="4 5">DSM 7382</strain>
    </source>
</reference>
<sequence>MDRSTQREVYHGTRQVPPRSTNNVLIAVMGATGSGKSSFINLAAGSTLQVGNGLLSCTDRVEVAPFELDGRMVTLIDTPGFDDTNMSDTEILNMIALFLASLYEQDQRLHGILYLHRISDFRMGGGSRRNFNMFRHLCGTDCLPNVVIVTNMWEQVAVETGNARAQELANDELFFKLALDHGAKMISHDRTTDSAQAIVREVFRNPPMILRIQTELVIEKKNITETAAGIALDEELAEQRKKYVEELEELQKETEEASRTHDAQAVEELTKAREELSNNLSKVDQERGRLVSDYARGRDALHAEMESLQRELQRERTETARTAEEIYRMRRAVEQQKRGIRELRQETHHIQRHGRARDGRARDGHVRNGHVQDGRAREGYAEEGHARENFVVVVLNVVLEIAYEAKRFAARLRG</sequence>
<dbReference type="Pfam" id="PF01926">
    <property type="entry name" value="MMR_HSR1"/>
    <property type="match status" value="1"/>
</dbReference>
<proteinExistence type="predicted"/>
<dbReference type="EMBL" id="JASBNA010000036">
    <property type="protein sequence ID" value="KAK7682396.1"/>
    <property type="molecule type" value="Genomic_DNA"/>
</dbReference>
<dbReference type="Gene3D" id="3.40.50.300">
    <property type="entry name" value="P-loop containing nucleotide triphosphate hydrolases"/>
    <property type="match status" value="1"/>
</dbReference>
<dbReference type="GO" id="GO:0005525">
    <property type="term" value="F:GTP binding"/>
    <property type="evidence" value="ECO:0007669"/>
    <property type="project" value="InterPro"/>
</dbReference>
<keyword evidence="1" id="KW-0175">Coiled coil</keyword>
<dbReference type="SUPFAM" id="SSF52540">
    <property type="entry name" value="P-loop containing nucleoside triphosphate hydrolases"/>
    <property type="match status" value="1"/>
</dbReference>
<keyword evidence="5" id="KW-1185">Reference proteome</keyword>
<evidence type="ECO:0000313" key="4">
    <source>
        <dbReference type="EMBL" id="KAK7682396.1"/>
    </source>
</evidence>
<dbReference type="InterPro" id="IPR006073">
    <property type="entry name" value="GTP-bd"/>
</dbReference>
<dbReference type="CDD" id="cd00882">
    <property type="entry name" value="Ras_like_GTPase"/>
    <property type="match status" value="1"/>
</dbReference>
<dbReference type="InterPro" id="IPR027417">
    <property type="entry name" value="P-loop_NTPase"/>
</dbReference>
<name>A0AAW0FYF2_9APHY</name>
<gene>
    <name evidence="4" type="ORF">QCA50_014601</name>
</gene>
<feature type="domain" description="G" evidence="3">
    <location>
        <begin position="26"/>
        <end position="85"/>
    </location>
</feature>
<dbReference type="AlphaFoldDB" id="A0AAW0FYF2"/>
<feature type="compositionally biased region" description="Basic and acidic residues" evidence="2">
    <location>
        <begin position="356"/>
        <end position="380"/>
    </location>
</feature>
<evidence type="ECO:0000313" key="5">
    <source>
        <dbReference type="Proteomes" id="UP001385951"/>
    </source>
</evidence>
<organism evidence="4 5">
    <name type="scientific">Cerrena zonata</name>
    <dbReference type="NCBI Taxonomy" id="2478898"/>
    <lineage>
        <taxon>Eukaryota</taxon>
        <taxon>Fungi</taxon>
        <taxon>Dikarya</taxon>
        <taxon>Basidiomycota</taxon>
        <taxon>Agaricomycotina</taxon>
        <taxon>Agaricomycetes</taxon>
        <taxon>Polyporales</taxon>
        <taxon>Cerrenaceae</taxon>
        <taxon>Cerrena</taxon>
    </lineage>
</organism>
<accession>A0AAW0FYF2</accession>
<evidence type="ECO:0000259" key="3">
    <source>
        <dbReference type="Pfam" id="PF01926"/>
    </source>
</evidence>